<dbReference type="InterPro" id="IPR026961">
    <property type="entry name" value="PGG_dom"/>
</dbReference>
<reference evidence="2" key="1">
    <citation type="journal article" date="2012" name="Nat. Commun.">
        <title>The genome of Prunus mume.</title>
        <authorList>
            <person name="Zhang Q."/>
            <person name="Chen W."/>
            <person name="Sun L."/>
            <person name="Zhao F."/>
            <person name="Huang B."/>
            <person name="Yang W."/>
            <person name="Tao Y."/>
            <person name="Wang J."/>
            <person name="Yuan Z."/>
            <person name="Fan G."/>
            <person name="Xing Z."/>
            <person name="Han C."/>
            <person name="Pan H."/>
            <person name="Zhong X."/>
            <person name="Shi W."/>
            <person name="Liang X."/>
            <person name="Du D."/>
            <person name="Sun F."/>
            <person name="Xu Z."/>
            <person name="Hao R."/>
            <person name="Lv T."/>
            <person name="Lv Y."/>
            <person name="Zheng Z."/>
            <person name="Sun M."/>
            <person name="Luo L."/>
            <person name="Cai M."/>
            <person name="Gao Y."/>
            <person name="Wang J."/>
            <person name="Yin Y."/>
            <person name="Xu X."/>
            <person name="Cheng T."/>
            <person name="Wang J."/>
        </authorList>
    </citation>
    <scope>NUCLEOTIDE SEQUENCE [LARGE SCALE GENOMIC DNA]</scope>
</reference>
<sequence length="404" mass="45687">MKELLQLRTEEDLEITDGYGVSTFGCAVQTGTIQMVRCLVEKNKQIVSKRLTFPRDMNMTPVLVAYYKAGNWKMARYLYSVTPVEFLIQENDGRCDGAELISRCFLTHEFVLPSSFTPTIDIAWDLIQRYPILAITRDYSGCYPFNALASARSVFPSIYKHYPTPTTSDICCVNFLKNQKKTKAIKRNTFAQCMCEVVKNKQPVQVPCLREAIFKAVERGHVEFIDLLGEANPDLLRVTDGKGRNILQHAIESRQAKVYDFIYKHDNERKATINSTDTFNNGILHAAGNLYPHLDHIKGAPLQMQRELQWFKEVESIAPANVRELTNYTDDMTAQELFSKNQKELVKKGEKSLKATSCTVAGTLIVTMMFAASFTVPGGIRGDTGLPMFLKKPLFTVFIISDSI</sequence>
<dbReference type="RefSeq" id="XP_008230431.1">
    <property type="nucleotide sequence ID" value="XM_008232209.1"/>
</dbReference>
<organism evidence="2 3">
    <name type="scientific">Prunus mume</name>
    <name type="common">Japanese apricot</name>
    <name type="synonym">Armeniaca mume</name>
    <dbReference type="NCBI Taxonomy" id="102107"/>
    <lineage>
        <taxon>Eukaryota</taxon>
        <taxon>Viridiplantae</taxon>
        <taxon>Streptophyta</taxon>
        <taxon>Embryophyta</taxon>
        <taxon>Tracheophyta</taxon>
        <taxon>Spermatophyta</taxon>
        <taxon>Magnoliopsida</taxon>
        <taxon>eudicotyledons</taxon>
        <taxon>Gunneridae</taxon>
        <taxon>Pentapetalae</taxon>
        <taxon>rosids</taxon>
        <taxon>fabids</taxon>
        <taxon>Rosales</taxon>
        <taxon>Rosaceae</taxon>
        <taxon>Amygdaloideae</taxon>
        <taxon>Amygdaleae</taxon>
        <taxon>Prunus</taxon>
    </lineage>
</organism>
<dbReference type="SUPFAM" id="SSF48403">
    <property type="entry name" value="Ankyrin repeat"/>
    <property type="match status" value="1"/>
</dbReference>
<evidence type="ECO:0000313" key="2">
    <source>
        <dbReference type="Proteomes" id="UP000694861"/>
    </source>
</evidence>
<name>A0ABM0NVF7_PRUMU</name>
<dbReference type="Gene3D" id="1.25.40.20">
    <property type="entry name" value="Ankyrin repeat-containing domain"/>
    <property type="match status" value="1"/>
</dbReference>
<reference evidence="3" key="2">
    <citation type="submission" date="2025-08" db="UniProtKB">
        <authorList>
            <consortium name="RefSeq"/>
        </authorList>
    </citation>
    <scope>IDENTIFICATION</scope>
</reference>
<keyword evidence="2" id="KW-1185">Reference proteome</keyword>
<evidence type="ECO:0000259" key="1">
    <source>
        <dbReference type="Pfam" id="PF13962"/>
    </source>
</evidence>
<dbReference type="InterPro" id="IPR036770">
    <property type="entry name" value="Ankyrin_rpt-contain_sf"/>
</dbReference>
<accession>A0ABM0NVF7</accession>
<feature type="domain" description="PGG" evidence="1">
    <location>
        <begin position="354"/>
        <end position="404"/>
    </location>
</feature>
<dbReference type="Proteomes" id="UP000694861">
    <property type="component" value="Linkage group LG4"/>
</dbReference>
<dbReference type="PANTHER" id="PTHR24177:SF329">
    <property type="entry name" value="ANKYRIN REPEAT PROTEIN"/>
    <property type="match status" value="1"/>
</dbReference>
<proteinExistence type="predicted"/>
<dbReference type="PANTHER" id="PTHR24177">
    <property type="entry name" value="CASKIN"/>
    <property type="match status" value="1"/>
</dbReference>
<protein>
    <submittedName>
        <fullName evidence="3">Uncharacterized protein LOC103329712</fullName>
    </submittedName>
</protein>
<dbReference type="Pfam" id="PF13962">
    <property type="entry name" value="PGG"/>
    <property type="match status" value="1"/>
</dbReference>
<evidence type="ECO:0000313" key="3">
    <source>
        <dbReference type="RefSeq" id="XP_008230431.1"/>
    </source>
</evidence>
<gene>
    <name evidence="3" type="primary">LOC103329712</name>
</gene>
<dbReference type="GeneID" id="103329712"/>